<dbReference type="Pfam" id="PF04492">
    <property type="entry name" value="Phage_rep_O"/>
    <property type="match status" value="1"/>
</dbReference>
<sequence>MNTAEILQFPPPTGGKEQKVADTDDGYTRIANELLEAIAGADLTARQLKVMIAVIRKTYGFQKKLDRIADIQIAELTGLSRQNVNKAKKELLSMHCLMMDGNRIGPNKELSAWHFTNSLQKRDSVSKLKTQSVSKIETHEVSKLETHKRNTLKIKENSNTPLIPQRGKVKGFDPLSVEIPEWLSKQSWIEWVSYRSQSKKPIKSMLTVTKAFNLLKECFDEGHDPSAVIDASIANSYQGLFKPKYPIIQQTQVVNNQAHWNDKEAWENEFI</sequence>
<dbReference type="InterPro" id="IPR006497">
    <property type="entry name" value="Phage_lambda_VrpO_N"/>
</dbReference>
<dbReference type="Proteomes" id="UP000040841">
    <property type="component" value="Unassembled WGS sequence"/>
</dbReference>
<proteinExistence type="predicted"/>
<evidence type="ECO:0000259" key="2">
    <source>
        <dbReference type="Pfam" id="PF04492"/>
    </source>
</evidence>
<protein>
    <submittedName>
        <fullName evidence="3">DNA-binding phage protein</fullName>
    </submittedName>
</protein>
<organism evidence="3 4">
    <name type="scientific">Yersinia mollaretii</name>
    <dbReference type="NCBI Taxonomy" id="33060"/>
    <lineage>
        <taxon>Bacteria</taxon>
        <taxon>Pseudomonadati</taxon>
        <taxon>Pseudomonadota</taxon>
        <taxon>Gammaproteobacteria</taxon>
        <taxon>Enterobacterales</taxon>
        <taxon>Yersiniaceae</taxon>
        <taxon>Yersinia</taxon>
    </lineage>
</organism>
<dbReference type="Gene3D" id="1.10.10.10">
    <property type="entry name" value="Winged helix-like DNA-binding domain superfamily/Winged helix DNA-binding domain"/>
    <property type="match status" value="1"/>
</dbReference>
<dbReference type="GO" id="GO:0003677">
    <property type="term" value="F:DNA binding"/>
    <property type="evidence" value="ECO:0007669"/>
    <property type="project" value="UniProtKB-KW"/>
</dbReference>
<comment type="caution">
    <text evidence="3">The sequence shown here is derived from an EMBL/GenBank/DDBJ whole genome shotgun (WGS) entry which is preliminary data.</text>
</comment>
<feature type="region of interest" description="Disordered" evidence="1">
    <location>
        <begin position="1"/>
        <end position="20"/>
    </location>
</feature>
<dbReference type="InterPro" id="IPR036388">
    <property type="entry name" value="WH-like_DNA-bd_sf"/>
</dbReference>
<name>A0AA36LTL3_YERMO</name>
<accession>A0AA36LTL3</accession>
<gene>
    <name evidence="3" type="ORF">ERS008502_02955</name>
</gene>
<reference evidence="3 4" key="1">
    <citation type="submission" date="2015-03" db="EMBL/GenBank/DDBJ databases">
        <authorList>
            <consortium name="Pathogen Informatics"/>
            <person name="Murphy D."/>
        </authorList>
    </citation>
    <scope>NUCLEOTIDE SEQUENCE [LARGE SCALE GENOMIC DNA]</scope>
    <source>
        <strain evidence="3 4">FE82747</strain>
    </source>
</reference>
<dbReference type="AlphaFoldDB" id="A0AA36LTL3"/>
<evidence type="ECO:0000313" key="4">
    <source>
        <dbReference type="Proteomes" id="UP000040841"/>
    </source>
</evidence>
<dbReference type="GO" id="GO:0006260">
    <property type="term" value="P:DNA replication"/>
    <property type="evidence" value="ECO:0007669"/>
    <property type="project" value="InterPro"/>
</dbReference>
<dbReference type="EMBL" id="CQBM01000007">
    <property type="protein sequence ID" value="CNI33528.1"/>
    <property type="molecule type" value="Genomic_DNA"/>
</dbReference>
<feature type="domain" description="Bacteriophage lambda Replication protein O N-terminal" evidence="2">
    <location>
        <begin position="19"/>
        <end position="113"/>
    </location>
</feature>
<dbReference type="RefSeq" id="WP_072083596.1">
    <property type="nucleotide sequence ID" value="NZ_CABMMJ010000007.1"/>
</dbReference>
<keyword evidence="3" id="KW-0238">DNA-binding</keyword>
<evidence type="ECO:0000313" key="3">
    <source>
        <dbReference type="EMBL" id="CNI33528.1"/>
    </source>
</evidence>
<evidence type="ECO:0000256" key="1">
    <source>
        <dbReference type="SAM" id="MobiDB-lite"/>
    </source>
</evidence>
<dbReference type="NCBIfam" id="TIGR01610">
    <property type="entry name" value="phage_O_Nterm"/>
    <property type="match status" value="1"/>
</dbReference>